<sequence>MELEFEDPTGGYDICNDAYSDNDSCGLCRFGFYEGEEVMSYSRSTFKPCIYSTKRGHPLMPFHRECFLMVGDKPFHNVAVAAATYRGLRFEGPQRLERRRRRWLVDTFAQDLFQTLHGRLPQDVCGNIAVYCVRQRAAQALEQVCSEGPLRSGKISVPIHRGVTLWAQYVYFEGNRYIRSFSYASRGGEEDIVLDWDREKLPNIFIRHNGLGVSKFIVTEGEESGIFYLKARFDGIKLRGLSISKSSEDLAEFKDDGPCEIRWAIPAATAKHSPKIPLPKGLDSVFVRAFDWNKPGTLGYSFHVLDNVILHMNSHQAGSPPASEEYSRADFPNVARLYLAMSPGESVSELWIRTYHEHRSTLIVVTNHGRSLIAGTQANEPGATYHAIAKLPQNKPCPMFYMEAWSERIGWLHFDSVPTWRYAEQREIHPPWRSAPRPRQSWLPSSYHTSAKLDDVREVTPCKFWQTWYFNEGEKITGLLLTYTDGSRGSVGEIRPDKLGTPVAVTSDTMFFRYKGPFRDGPDALSHMVEYGLDWFGFSEPLALASSAEESEHTSTEPSEHEDGSEVDSSEGSDSDGLVNYTNTMVVPMNGRLDWMVRPDEGNILSHHKCSTPKHEMRDVLAEHATTTTEDPVVKSVTSLIGNISPKNLELVYQNAESNGNYDIFGL</sequence>
<feature type="compositionally biased region" description="Basic and acidic residues" evidence="1">
    <location>
        <begin position="550"/>
        <end position="564"/>
    </location>
</feature>
<organism evidence="2 3">
    <name type="scientific">Fusarium pseudoanthophilum</name>
    <dbReference type="NCBI Taxonomy" id="48495"/>
    <lineage>
        <taxon>Eukaryota</taxon>
        <taxon>Fungi</taxon>
        <taxon>Dikarya</taxon>
        <taxon>Ascomycota</taxon>
        <taxon>Pezizomycotina</taxon>
        <taxon>Sordariomycetes</taxon>
        <taxon>Hypocreomycetidae</taxon>
        <taxon>Hypocreales</taxon>
        <taxon>Nectriaceae</taxon>
        <taxon>Fusarium</taxon>
        <taxon>Fusarium fujikuroi species complex</taxon>
    </lineage>
</organism>
<reference evidence="2 3" key="1">
    <citation type="submission" date="2020-05" db="EMBL/GenBank/DDBJ databases">
        <title>Identification and distribution of gene clusters putatively required for synthesis of sphingolipid metabolism inhibitors in phylogenetically diverse species of the filamentous fungus Fusarium.</title>
        <authorList>
            <person name="Kim H.-S."/>
            <person name="Busman M."/>
            <person name="Brown D.W."/>
            <person name="Divon H."/>
            <person name="Uhlig S."/>
            <person name="Proctor R.H."/>
        </authorList>
    </citation>
    <scope>NUCLEOTIDE SEQUENCE [LARGE SCALE GENOMIC DNA]</scope>
    <source>
        <strain evidence="2 3">NRRL 25211</strain>
    </source>
</reference>
<comment type="caution">
    <text evidence="2">The sequence shown here is derived from an EMBL/GenBank/DDBJ whole genome shotgun (WGS) entry which is preliminary data.</text>
</comment>
<keyword evidence="3" id="KW-1185">Reference proteome</keyword>
<feature type="region of interest" description="Disordered" evidence="1">
    <location>
        <begin position="546"/>
        <end position="581"/>
    </location>
</feature>
<accession>A0A8H5PJM2</accession>
<evidence type="ECO:0000313" key="3">
    <source>
        <dbReference type="Proteomes" id="UP000544095"/>
    </source>
</evidence>
<evidence type="ECO:0000313" key="2">
    <source>
        <dbReference type="EMBL" id="KAF5598106.1"/>
    </source>
</evidence>
<gene>
    <name evidence="2" type="ORF">FPANT_3870</name>
</gene>
<dbReference type="AlphaFoldDB" id="A0A8H5PJM2"/>
<name>A0A8H5PJM2_9HYPO</name>
<dbReference type="EMBL" id="JAAOAR010000175">
    <property type="protein sequence ID" value="KAF5598106.1"/>
    <property type="molecule type" value="Genomic_DNA"/>
</dbReference>
<protein>
    <submittedName>
        <fullName evidence="2">Uncharacterized protein</fullName>
    </submittedName>
</protein>
<evidence type="ECO:0000256" key="1">
    <source>
        <dbReference type="SAM" id="MobiDB-lite"/>
    </source>
</evidence>
<feature type="compositionally biased region" description="Acidic residues" evidence="1">
    <location>
        <begin position="565"/>
        <end position="574"/>
    </location>
</feature>
<dbReference type="Proteomes" id="UP000544095">
    <property type="component" value="Unassembled WGS sequence"/>
</dbReference>
<proteinExistence type="predicted"/>